<dbReference type="InterPro" id="IPR003594">
    <property type="entry name" value="HATPase_dom"/>
</dbReference>
<comment type="caution">
    <text evidence="3">The sequence shown here is derived from an EMBL/GenBank/DDBJ whole genome shotgun (WGS) entry which is preliminary data.</text>
</comment>
<keyword evidence="1" id="KW-0723">Serine/threonine-protein kinase</keyword>
<dbReference type="EMBL" id="JACCFP010000001">
    <property type="protein sequence ID" value="NYJ01838.1"/>
    <property type="molecule type" value="Genomic_DNA"/>
</dbReference>
<sequence length="140" mass="15473">MAGERYRLTGFAMPEGLDELHDLLERAAAEDDTVDPTDLMLFETAVIEIASNVVKHGEPAGGVRWRFDLGITDTDLEATLHDDGQEFEGEVDRAMPDLDAEGGRGLALASSMLDELAYAREDDGNVWRMVKHRAERPEEG</sequence>
<evidence type="ECO:0000313" key="4">
    <source>
        <dbReference type="Proteomes" id="UP000530424"/>
    </source>
</evidence>
<keyword evidence="3" id="KW-0808">Transferase</keyword>
<dbReference type="AlphaFoldDB" id="A0A853C5S6"/>
<dbReference type="EC" id="2.7.11.1" evidence="3"/>
<keyword evidence="4" id="KW-1185">Reference proteome</keyword>
<dbReference type="InterPro" id="IPR050267">
    <property type="entry name" value="Anti-sigma-factor_SerPK"/>
</dbReference>
<protein>
    <submittedName>
        <fullName evidence="3">Serine/threonine-protein kinase RsbW</fullName>
        <ecNumber evidence="3">2.7.11.1</ecNumber>
    </submittedName>
</protein>
<dbReference type="PANTHER" id="PTHR35526:SF3">
    <property type="entry name" value="ANTI-SIGMA-F FACTOR RSBW"/>
    <property type="match status" value="1"/>
</dbReference>
<dbReference type="GO" id="GO:0004674">
    <property type="term" value="F:protein serine/threonine kinase activity"/>
    <property type="evidence" value="ECO:0007669"/>
    <property type="project" value="UniProtKB-KW"/>
</dbReference>
<dbReference type="InterPro" id="IPR036890">
    <property type="entry name" value="HATPase_C_sf"/>
</dbReference>
<feature type="domain" description="Histidine kinase/HSP90-like ATPase" evidence="2">
    <location>
        <begin position="14"/>
        <end position="131"/>
    </location>
</feature>
<accession>A0A853C5S6</accession>
<gene>
    <name evidence="3" type="ORF">HNR19_002536</name>
</gene>
<keyword evidence="3" id="KW-0418">Kinase</keyword>
<dbReference type="Gene3D" id="3.30.565.10">
    <property type="entry name" value="Histidine kinase-like ATPase, C-terminal domain"/>
    <property type="match status" value="1"/>
</dbReference>
<dbReference type="PANTHER" id="PTHR35526">
    <property type="entry name" value="ANTI-SIGMA-F FACTOR RSBW-RELATED"/>
    <property type="match status" value="1"/>
</dbReference>
<dbReference type="Pfam" id="PF13581">
    <property type="entry name" value="HATPase_c_2"/>
    <property type="match status" value="1"/>
</dbReference>
<reference evidence="3 4" key="1">
    <citation type="submission" date="2020-07" db="EMBL/GenBank/DDBJ databases">
        <title>Sequencing the genomes of 1000 actinobacteria strains.</title>
        <authorList>
            <person name="Klenk H.-P."/>
        </authorList>
    </citation>
    <scope>NUCLEOTIDE SEQUENCE [LARGE SCALE GENOMIC DNA]</scope>
    <source>
        <strain evidence="3 4">DSM 103833</strain>
    </source>
</reference>
<dbReference type="RefSeq" id="WP_179668275.1">
    <property type="nucleotide sequence ID" value="NZ_JACCFP010000001.1"/>
</dbReference>
<organism evidence="3 4">
    <name type="scientific">Nocardioides thalensis</name>
    <dbReference type="NCBI Taxonomy" id="1914755"/>
    <lineage>
        <taxon>Bacteria</taxon>
        <taxon>Bacillati</taxon>
        <taxon>Actinomycetota</taxon>
        <taxon>Actinomycetes</taxon>
        <taxon>Propionibacteriales</taxon>
        <taxon>Nocardioidaceae</taxon>
        <taxon>Nocardioides</taxon>
    </lineage>
</organism>
<dbReference type="CDD" id="cd16936">
    <property type="entry name" value="HATPase_RsbW-like"/>
    <property type="match status" value="1"/>
</dbReference>
<dbReference type="SUPFAM" id="SSF55874">
    <property type="entry name" value="ATPase domain of HSP90 chaperone/DNA topoisomerase II/histidine kinase"/>
    <property type="match status" value="1"/>
</dbReference>
<evidence type="ECO:0000259" key="2">
    <source>
        <dbReference type="Pfam" id="PF13581"/>
    </source>
</evidence>
<evidence type="ECO:0000256" key="1">
    <source>
        <dbReference type="ARBA" id="ARBA00022527"/>
    </source>
</evidence>
<dbReference type="Proteomes" id="UP000530424">
    <property type="component" value="Unassembled WGS sequence"/>
</dbReference>
<evidence type="ECO:0000313" key="3">
    <source>
        <dbReference type="EMBL" id="NYJ01838.1"/>
    </source>
</evidence>
<name>A0A853C5S6_9ACTN</name>
<proteinExistence type="predicted"/>